<protein>
    <submittedName>
        <fullName evidence="3">DUF898 family protein</fullName>
    </submittedName>
</protein>
<evidence type="ECO:0000313" key="4">
    <source>
        <dbReference type="Proteomes" id="UP000436483"/>
    </source>
</evidence>
<feature type="transmembrane region" description="Helical" evidence="2">
    <location>
        <begin position="209"/>
        <end position="227"/>
    </location>
</feature>
<keyword evidence="2" id="KW-0812">Transmembrane</keyword>
<feature type="transmembrane region" description="Helical" evidence="2">
    <location>
        <begin position="108"/>
        <end position="129"/>
    </location>
</feature>
<keyword evidence="2" id="KW-1133">Transmembrane helix</keyword>
<keyword evidence="2" id="KW-0472">Membrane</keyword>
<gene>
    <name evidence="3" type="ORF">GR328_15905</name>
</gene>
<reference evidence="3 4" key="2">
    <citation type="submission" date="2020-01" db="EMBL/GenBank/DDBJ databases">
        <title>Microvirga sp. nov., an arsenate reduction bacterium isolated from Tibet hotspring sediments.</title>
        <authorList>
            <person name="Xian W.-D."/>
            <person name="Li W.-J."/>
        </authorList>
    </citation>
    <scope>NUCLEOTIDE SEQUENCE [LARGE SCALE GENOMIC DNA]</scope>
    <source>
        <strain evidence="3 4">KCTC 23863</strain>
    </source>
</reference>
<feature type="transmembrane region" description="Helical" evidence="2">
    <location>
        <begin position="335"/>
        <end position="356"/>
    </location>
</feature>
<evidence type="ECO:0000256" key="2">
    <source>
        <dbReference type="SAM" id="Phobius"/>
    </source>
</evidence>
<feature type="transmembrane region" description="Helical" evidence="2">
    <location>
        <begin position="289"/>
        <end position="315"/>
    </location>
</feature>
<dbReference type="RefSeq" id="WP_160885500.1">
    <property type="nucleotide sequence ID" value="NZ_WURB01000011.1"/>
</dbReference>
<evidence type="ECO:0000256" key="1">
    <source>
        <dbReference type="SAM" id="MobiDB-lite"/>
    </source>
</evidence>
<feature type="region of interest" description="Disordered" evidence="1">
    <location>
        <begin position="1"/>
        <end position="20"/>
    </location>
</feature>
<sequence length="408" mass="44635">MTATLSSNVPLPSPQASSVSFSGRGGEFLRMLVTGSLFQIPTFGFYRFWLITKLRRHLWANTQIEGESFEYTGTGKELLIGFLIAIAILAPLYIGIFLASILLEEQAAFASIPLFLILYVLANVGSYRARRYRATRTVFRGVRFWMRGSGWAYAFRAILWDFAVLLTLGLALPWAMASLERYRMRNTYFGTIQGDFSGAGWALFKRGWWLWALSLASLAGTIALAGYVSETYPEQEEVFGAMVLLPIILVGIGIWPIVMAIFTRWHIDGLRFGDVAVSSRLQAGTIYGLFFKVLFSSVGCLIAFGVVFAIGAFLAGRFLQEGLDDLQAGEWTGGAMVLGILGALAYLVILFGLGVIQRYFFGRGLWAAVANTTSVSNLRSLDNAGAVGRPMGSMGEGLADALEFGIGI</sequence>
<proteinExistence type="predicted"/>
<feature type="transmembrane region" description="Helical" evidence="2">
    <location>
        <begin position="78"/>
        <end position="102"/>
    </location>
</feature>
<dbReference type="EMBL" id="WURB01000011">
    <property type="protein sequence ID" value="MXQ12917.1"/>
    <property type="molecule type" value="Genomic_DNA"/>
</dbReference>
<dbReference type="InterPro" id="IPR010295">
    <property type="entry name" value="DUF898"/>
</dbReference>
<feature type="transmembrane region" description="Helical" evidence="2">
    <location>
        <begin position="150"/>
        <end position="175"/>
    </location>
</feature>
<dbReference type="Pfam" id="PF05987">
    <property type="entry name" value="DUF898"/>
    <property type="match status" value="1"/>
</dbReference>
<keyword evidence="4" id="KW-1185">Reference proteome</keyword>
<feature type="transmembrane region" description="Helical" evidence="2">
    <location>
        <begin position="28"/>
        <end position="49"/>
    </location>
</feature>
<accession>A0A7X3SPX1</accession>
<feature type="transmembrane region" description="Helical" evidence="2">
    <location>
        <begin position="187"/>
        <end position="204"/>
    </location>
</feature>
<dbReference type="OrthoDB" id="7462354at2"/>
<feature type="transmembrane region" description="Helical" evidence="2">
    <location>
        <begin position="239"/>
        <end position="262"/>
    </location>
</feature>
<name>A0A7X3SPX1_9HYPH</name>
<dbReference type="Proteomes" id="UP000436483">
    <property type="component" value="Unassembled WGS sequence"/>
</dbReference>
<dbReference type="AlphaFoldDB" id="A0A7X3SPX1"/>
<reference evidence="3 4" key="1">
    <citation type="submission" date="2019-12" db="EMBL/GenBank/DDBJ databases">
        <authorList>
            <person name="Yuan C.-G."/>
        </authorList>
    </citation>
    <scope>NUCLEOTIDE SEQUENCE [LARGE SCALE GENOMIC DNA]</scope>
    <source>
        <strain evidence="3 4">KCTC 23863</strain>
    </source>
</reference>
<organism evidence="3 4">
    <name type="scientific">Microvirga makkahensis</name>
    <dbReference type="NCBI Taxonomy" id="1128670"/>
    <lineage>
        <taxon>Bacteria</taxon>
        <taxon>Pseudomonadati</taxon>
        <taxon>Pseudomonadota</taxon>
        <taxon>Alphaproteobacteria</taxon>
        <taxon>Hyphomicrobiales</taxon>
        <taxon>Methylobacteriaceae</taxon>
        <taxon>Microvirga</taxon>
    </lineage>
</organism>
<comment type="caution">
    <text evidence="3">The sequence shown here is derived from an EMBL/GenBank/DDBJ whole genome shotgun (WGS) entry which is preliminary data.</text>
</comment>
<evidence type="ECO:0000313" key="3">
    <source>
        <dbReference type="EMBL" id="MXQ12917.1"/>
    </source>
</evidence>